<dbReference type="Proteomes" id="UP000054721">
    <property type="component" value="Unassembled WGS sequence"/>
</dbReference>
<keyword evidence="2" id="KW-1185">Reference proteome</keyword>
<sequence length="112" mass="12946">MHSRRTVICQSLHSNELSKLIRLLQNECQTAKGRLYSGSHYSDSNLISSPEFSFIALRTVTIQILFNSQKELAVSTTKCQHPHIYQILTLLQIRSLLAIEKFQFLLPHVFFQ</sequence>
<evidence type="ECO:0000313" key="1">
    <source>
        <dbReference type="EMBL" id="KRZ52896.1"/>
    </source>
</evidence>
<name>A0A0V1L020_9BILA</name>
<protein>
    <submittedName>
        <fullName evidence="1">Uncharacterized protein</fullName>
    </submittedName>
</protein>
<proteinExistence type="predicted"/>
<dbReference type="AlphaFoldDB" id="A0A0V1L020"/>
<dbReference type="EMBL" id="JYDW01000179">
    <property type="protein sequence ID" value="KRZ52896.1"/>
    <property type="molecule type" value="Genomic_DNA"/>
</dbReference>
<accession>A0A0V1L020</accession>
<evidence type="ECO:0000313" key="2">
    <source>
        <dbReference type="Proteomes" id="UP000054721"/>
    </source>
</evidence>
<dbReference type="OrthoDB" id="2333384at2759"/>
<reference evidence="1 2" key="1">
    <citation type="submission" date="2015-05" db="EMBL/GenBank/DDBJ databases">
        <title>Evolution of Trichinella species and genotypes.</title>
        <authorList>
            <person name="Korhonen P.K."/>
            <person name="Edoardo P."/>
            <person name="Giuseppe L.R."/>
            <person name="Gasser R.B."/>
        </authorList>
    </citation>
    <scope>NUCLEOTIDE SEQUENCE [LARGE SCALE GENOMIC DNA]</scope>
    <source>
        <strain evidence="1">ISS10</strain>
    </source>
</reference>
<gene>
    <name evidence="1" type="ORF">T02_1607</name>
</gene>
<comment type="caution">
    <text evidence="1">The sequence shown here is derived from an EMBL/GenBank/DDBJ whole genome shotgun (WGS) entry which is preliminary data.</text>
</comment>
<organism evidence="1 2">
    <name type="scientific">Trichinella nativa</name>
    <dbReference type="NCBI Taxonomy" id="6335"/>
    <lineage>
        <taxon>Eukaryota</taxon>
        <taxon>Metazoa</taxon>
        <taxon>Ecdysozoa</taxon>
        <taxon>Nematoda</taxon>
        <taxon>Enoplea</taxon>
        <taxon>Dorylaimia</taxon>
        <taxon>Trichinellida</taxon>
        <taxon>Trichinellidae</taxon>
        <taxon>Trichinella</taxon>
    </lineage>
</organism>